<dbReference type="GeneID" id="85438256"/>
<feature type="compositionally biased region" description="Polar residues" evidence="1">
    <location>
        <begin position="17"/>
        <end position="27"/>
    </location>
</feature>
<proteinExistence type="predicted"/>
<feature type="region of interest" description="Disordered" evidence="1">
    <location>
        <begin position="1"/>
        <end position="47"/>
    </location>
</feature>
<gene>
    <name evidence="2" type="ORF">LY79DRAFT_509054</name>
</gene>
<protein>
    <submittedName>
        <fullName evidence="2">Uncharacterized protein</fullName>
    </submittedName>
</protein>
<feature type="compositionally biased region" description="Low complexity" evidence="1">
    <location>
        <begin position="254"/>
        <end position="267"/>
    </location>
</feature>
<organism evidence="2 3">
    <name type="scientific">Colletotrichum navitas</name>
    <dbReference type="NCBI Taxonomy" id="681940"/>
    <lineage>
        <taxon>Eukaryota</taxon>
        <taxon>Fungi</taxon>
        <taxon>Dikarya</taxon>
        <taxon>Ascomycota</taxon>
        <taxon>Pezizomycotina</taxon>
        <taxon>Sordariomycetes</taxon>
        <taxon>Hypocreomycetidae</taxon>
        <taxon>Glomerellales</taxon>
        <taxon>Glomerellaceae</taxon>
        <taxon>Colletotrichum</taxon>
        <taxon>Colletotrichum graminicola species complex</taxon>
    </lineage>
</organism>
<dbReference type="RefSeq" id="XP_060417594.1">
    <property type="nucleotide sequence ID" value="XM_060554016.1"/>
</dbReference>
<comment type="caution">
    <text evidence="2">The sequence shown here is derived from an EMBL/GenBank/DDBJ whole genome shotgun (WGS) entry which is preliminary data.</text>
</comment>
<name>A0AAD8Q7N6_9PEZI</name>
<sequence length="524" mass="56822">MDSDDEDSLFGSPPMSPTRQPNENTIGTLRDETPLTLPRTELSSSPVADVETFASSSPTHGQLAMPASLQDAREAPARASGFDNTFTPTAIYPLADQRAQVEMDQSRPPVYSSQILEALRNTTGPVRLIPTLPTSAPFTPATVADTTSASLLSPNHSFIQQTEYSTPLNAVAGSSPHDSVASNDAVASNYAAAHGLKKCTKCKKDKPLSDYEYMSPMGHQVPRSQCADCREKRRVSAAHAKIKKDGIRAQARLQAQYTQQRQHQRQASGGSHGLATQTNFLYPLGLSATTLSPVPDGNADTIVQDPSMTTLFRHMPMYLSPTTFPDLQYDGLPNLPGPEGCRSVATFGPSTPPSLMVPAFSGLSFDSSPAGTQMSRDLEMLESDLTHAANHTSSRLPSPSSVLPLDPTAESIAVQEQPQQLTNSCPHGTLVTVQILPVSLAEADIDLLLNQEMERFRYGRNNCRWLKKQDEATVKKCWRRREAAIVLGLVEVPPPNLQPRIGFVYSEGSHDIVPGGNDDYEEDN</sequence>
<evidence type="ECO:0000256" key="1">
    <source>
        <dbReference type="SAM" id="MobiDB-lite"/>
    </source>
</evidence>
<dbReference type="EMBL" id="JAHLJV010000011">
    <property type="protein sequence ID" value="KAK1596741.1"/>
    <property type="molecule type" value="Genomic_DNA"/>
</dbReference>
<keyword evidence="3" id="KW-1185">Reference proteome</keyword>
<dbReference type="AlphaFoldDB" id="A0AAD8Q7N6"/>
<dbReference type="Proteomes" id="UP001230504">
    <property type="component" value="Unassembled WGS sequence"/>
</dbReference>
<evidence type="ECO:0000313" key="3">
    <source>
        <dbReference type="Proteomes" id="UP001230504"/>
    </source>
</evidence>
<reference evidence="2" key="1">
    <citation type="submission" date="2021-06" db="EMBL/GenBank/DDBJ databases">
        <title>Comparative genomics, transcriptomics and evolutionary studies reveal genomic signatures of adaptation to plant cell wall in hemibiotrophic fungi.</title>
        <authorList>
            <consortium name="DOE Joint Genome Institute"/>
            <person name="Baroncelli R."/>
            <person name="Diaz J.F."/>
            <person name="Benocci T."/>
            <person name="Peng M."/>
            <person name="Battaglia E."/>
            <person name="Haridas S."/>
            <person name="Andreopoulos W."/>
            <person name="Labutti K."/>
            <person name="Pangilinan J."/>
            <person name="Floch G.L."/>
            <person name="Makela M.R."/>
            <person name="Henrissat B."/>
            <person name="Grigoriev I.V."/>
            <person name="Crouch J.A."/>
            <person name="De Vries R.P."/>
            <person name="Sukno S.A."/>
            <person name="Thon M.R."/>
        </authorList>
    </citation>
    <scope>NUCLEOTIDE SEQUENCE</scope>
    <source>
        <strain evidence="2">CBS 125086</strain>
    </source>
</reference>
<evidence type="ECO:0000313" key="2">
    <source>
        <dbReference type="EMBL" id="KAK1596741.1"/>
    </source>
</evidence>
<feature type="region of interest" description="Disordered" evidence="1">
    <location>
        <begin position="254"/>
        <end position="274"/>
    </location>
</feature>
<accession>A0AAD8Q7N6</accession>